<keyword evidence="1" id="KW-0472">Membrane</keyword>
<dbReference type="HOGENOM" id="CLU_180748_0_0_14"/>
<accession>S5LU37</accession>
<dbReference type="PATRIC" id="fig|1276220.3.peg.642"/>
<gene>
    <name evidence="2" type="ORF">STAIW_v1c06300</name>
</gene>
<dbReference type="OrthoDB" id="389706at2"/>
<dbReference type="AlphaFoldDB" id="S5LU37"/>
<keyword evidence="3" id="KW-1185">Reference proteome</keyword>
<feature type="transmembrane region" description="Helical" evidence="1">
    <location>
        <begin position="42"/>
        <end position="60"/>
    </location>
</feature>
<sequence>MFEKYNNMKKPDLENNLKEKEIEYKNIFKKEKEVNKKLKKNLFWWYFIPGFGLLIYQIHLNKRKTNDKNYHNLAKVKENLIYLELEIQIIKKKIDNI</sequence>
<name>S5LU37_9MOLU</name>
<dbReference type="Proteomes" id="UP000014984">
    <property type="component" value="Chromosome"/>
</dbReference>
<dbReference type="STRING" id="1276220.STAIW_v1c06300"/>
<dbReference type="RefSeq" id="WP_020834388.1">
    <property type="nucleotide sequence ID" value="NC_021846.1"/>
</dbReference>
<evidence type="ECO:0000313" key="2">
    <source>
        <dbReference type="EMBL" id="AGR41249.1"/>
    </source>
</evidence>
<proteinExistence type="predicted"/>
<dbReference type="EMBL" id="CP005074">
    <property type="protein sequence ID" value="AGR41249.1"/>
    <property type="molecule type" value="Genomic_DNA"/>
</dbReference>
<reference evidence="2 3" key="1">
    <citation type="journal article" date="2013" name="Genome Biol. Evol.">
        <title>Comparison of metabolic capacities and inference of gene content evolution in mosquito-associated Spiroplasma diminutum and S. taiwanense.</title>
        <authorList>
            <person name="Lo W.S."/>
            <person name="Ku C."/>
            <person name="Chen L.L."/>
            <person name="Chang T.H."/>
            <person name="Kuo C.H."/>
        </authorList>
    </citation>
    <scope>NUCLEOTIDE SEQUENCE [LARGE SCALE GENOMIC DNA]</scope>
    <source>
        <strain evidence="2">CT-1</strain>
    </source>
</reference>
<protein>
    <submittedName>
        <fullName evidence="2">Uncharacterized protein</fullName>
    </submittedName>
</protein>
<keyword evidence="1" id="KW-1133">Transmembrane helix</keyword>
<evidence type="ECO:0000313" key="3">
    <source>
        <dbReference type="Proteomes" id="UP000014984"/>
    </source>
</evidence>
<evidence type="ECO:0000256" key="1">
    <source>
        <dbReference type="SAM" id="Phobius"/>
    </source>
</evidence>
<organism evidence="2 3">
    <name type="scientific">Spiroplasma taiwanense CT-1</name>
    <dbReference type="NCBI Taxonomy" id="1276220"/>
    <lineage>
        <taxon>Bacteria</taxon>
        <taxon>Bacillati</taxon>
        <taxon>Mycoplasmatota</taxon>
        <taxon>Mollicutes</taxon>
        <taxon>Entomoplasmatales</taxon>
        <taxon>Spiroplasmataceae</taxon>
        <taxon>Spiroplasma</taxon>
    </lineage>
</organism>
<dbReference type="KEGG" id="stai:STAIW_v1c06300"/>
<keyword evidence="1" id="KW-0812">Transmembrane</keyword>